<dbReference type="GO" id="GO:0005737">
    <property type="term" value="C:cytoplasm"/>
    <property type="evidence" value="ECO:0007669"/>
    <property type="project" value="TreeGrafter"/>
</dbReference>
<organism evidence="6 7">
    <name type="scientific">Enterovirga aerilata</name>
    <dbReference type="NCBI Taxonomy" id="2730920"/>
    <lineage>
        <taxon>Bacteria</taxon>
        <taxon>Pseudomonadati</taxon>
        <taxon>Pseudomonadota</taxon>
        <taxon>Alphaproteobacteria</taxon>
        <taxon>Hyphomicrobiales</taxon>
        <taxon>Methylobacteriaceae</taxon>
        <taxon>Enterovirga</taxon>
    </lineage>
</organism>
<evidence type="ECO:0000256" key="2">
    <source>
        <dbReference type="ARBA" id="ARBA00022840"/>
    </source>
</evidence>
<dbReference type="PROSITE" id="PS00108">
    <property type="entry name" value="PROTEIN_KINASE_ST"/>
    <property type="match status" value="1"/>
</dbReference>
<dbReference type="EMBL" id="JABEPP010000007">
    <property type="protein sequence ID" value="NNM75021.1"/>
    <property type="molecule type" value="Genomic_DNA"/>
</dbReference>
<feature type="domain" description="Protein kinase" evidence="5">
    <location>
        <begin position="8"/>
        <end position="261"/>
    </location>
</feature>
<dbReference type="InterPro" id="IPR008271">
    <property type="entry name" value="Ser/Thr_kinase_AS"/>
</dbReference>
<proteinExistence type="predicted"/>
<dbReference type="InterPro" id="IPR011009">
    <property type="entry name" value="Kinase-like_dom_sf"/>
</dbReference>
<dbReference type="Proteomes" id="UP000564885">
    <property type="component" value="Unassembled WGS sequence"/>
</dbReference>
<keyword evidence="2 3" id="KW-0067">ATP-binding</keyword>
<keyword evidence="7" id="KW-1185">Reference proteome</keyword>
<keyword evidence="6" id="KW-0418">Kinase</keyword>
<gene>
    <name evidence="6" type="ORF">HJG44_21910</name>
</gene>
<keyword evidence="6" id="KW-0723">Serine/threonine-protein kinase</keyword>
<dbReference type="InterPro" id="IPR053235">
    <property type="entry name" value="Ser_Thr_kinase"/>
</dbReference>
<dbReference type="PANTHER" id="PTHR24361">
    <property type="entry name" value="MITOGEN-ACTIVATED KINASE KINASE KINASE"/>
    <property type="match status" value="1"/>
</dbReference>
<feature type="binding site" evidence="3">
    <location>
        <position position="36"/>
    </location>
    <ligand>
        <name>ATP</name>
        <dbReference type="ChEBI" id="CHEBI:30616"/>
    </ligand>
</feature>
<dbReference type="Gene3D" id="1.10.510.10">
    <property type="entry name" value="Transferase(Phosphotransferase) domain 1"/>
    <property type="match status" value="1"/>
</dbReference>
<dbReference type="InterPro" id="IPR000719">
    <property type="entry name" value="Prot_kinase_dom"/>
</dbReference>
<dbReference type="PROSITE" id="PS50011">
    <property type="entry name" value="PROTEIN_KINASE_DOM"/>
    <property type="match status" value="1"/>
</dbReference>
<keyword evidence="1 3" id="KW-0547">Nucleotide-binding</keyword>
<dbReference type="CDD" id="cd14014">
    <property type="entry name" value="STKc_PknB_like"/>
    <property type="match status" value="1"/>
</dbReference>
<evidence type="ECO:0000259" key="5">
    <source>
        <dbReference type="PROSITE" id="PS50011"/>
    </source>
</evidence>
<dbReference type="InterPro" id="IPR017441">
    <property type="entry name" value="Protein_kinase_ATP_BS"/>
</dbReference>
<evidence type="ECO:0000313" key="7">
    <source>
        <dbReference type="Proteomes" id="UP000564885"/>
    </source>
</evidence>
<comment type="caution">
    <text evidence="6">The sequence shown here is derived from an EMBL/GenBank/DDBJ whole genome shotgun (WGS) entry which is preliminary data.</text>
</comment>
<accession>A0A849ICM5</accession>
<evidence type="ECO:0000256" key="3">
    <source>
        <dbReference type="PROSITE-ProRule" id="PRU10141"/>
    </source>
</evidence>
<dbReference type="GO" id="GO:0004674">
    <property type="term" value="F:protein serine/threonine kinase activity"/>
    <property type="evidence" value="ECO:0007669"/>
    <property type="project" value="UniProtKB-KW"/>
</dbReference>
<sequence>MSQFVSHLTLGPEIGSGHFGRVLMGQDPVHDVVAVKLLEQKPGEPDADWALRKAGLLAEGQHLRQATHANVVQVHHAVERVPDAYMIVMEYCEGGSLQAAFESGPSSLSFVRKVGTEITAGLQALHNRQMLHRDIKPANILLKQGTAKIGDFGLVTDNIVLGYASQAGYNDHLPPEVHQGGGTSVKSDIWALGMTLYRLLHGREWYQRSPAPRFLIGAGGFADSLPWLPHIPSRWKRMIRRMLNDDPAARCQSAGEALTLLAGVPIDPDWECFVEPNRVVWRRSRGDRVHEVRWLHDRSRYEWSAQSMPQGSGNRRRLGASSHPLTRSQSERELRAFFESQS</sequence>
<dbReference type="Pfam" id="PF00069">
    <property type="entry name" value="Pkinase"/>
    <property type="match status" value="1"/>
</dbReference>
<dbReference type="Gene3D" id="3.30.200.20">
    <property type="entry name" value="Phosphorylase Kinase, domain 1"/>
    <property type="match status" value="1"/>
</dbReference>
<evidence type="ECO:0000256" key="1">
    <source>
        <dbReference type="ARBA" id="ARBA00022741"/>
    </source>
</evidence>
<dbReference type="AlphaFoldDB" id="A0A849ICM5"/>
<dbReference type="SMART" id="SM00220">
    <property type="entry name" value="S_TKc"/>
    <property type="match status" value="1"/>
</dbReference>
<dbReference type="RefSeq" id="WP_171220525.1">
    <property type="nucleotide sequence ID" value="NZ_JABEPP010000007.1"/>
</dbReference>
<keyword evidence="6" id="KW-0808">Transferase</keyword>
<protein>
    <submittedName>
        <fullName evidence="6">Serine/threonine protein kinase</fullName>
    </submittedName>
</protein>
<dbReference type="GO" id="GO:0005524">
    <property type="term" value="F:ATP binding"/>
    <property type="evidence" value="ECO:0007669"/>
    <property type="project" value="UniProtKB-UniRule"/>
</dbReference>
<dbReference type="SUPFAM" id="SSF56112">
    <property type="entry name" value="Protein kinase-like (PK-like)"/>
    <property type="match status" value="1"/>
</dbReference>
<name>A0A849ICM5_9HYPH</name>
<evidence type="ECO:0000256" key="4">
    <source>
        <dbReference type="SAM" id="MobiDB-lite"/>
    </source>
</evidence>
<dbReference type="PROSITE" id="PS00107">
    <property type="entry name" value="PROTEIN_KINASE_ATP"/>
    <property type="match status" value="1"/>
</dbReference>
<evidence type="ECO:0000313" key="6">
    <source>
        <dbReference type="EMBL" id="NNM75021.1"/>
    </source>
</evidence>
<feature type="region of interest" description="Disordered" evidence="4">
    <location>
        <begin position="305"/>
        <end position="330"/>
    </location>
</feature>
<reference evidence="6 7" key="1">
    <citation type="submission" date="2020-04" db="EMBL/GenBank/DDBJ databases">
        <title>Enterovirga sp. isolate from soil.</title>
        <authorList>
            <person name="Chea S."/>
            <person name="Kim D.-U."/>
        </authorList>
    </citation>
    <scope>NUCLEOTIDE SEQUENCE [LARGE SCALE GENOMIC DNA]</scope>
    <source>
        <strain evidence="6 7">DB1703</strain>
    </source>
</reference>